<dbReference type="InterPro" id="IPR006640">
    <property type="entry name" value="SprT-like_domain"/>
</dbReference>
<evidence type="ECO:0000313" key="4">
    <source>
        <dbReference type="WBParaSite" id="sdigi.contig205.g6090.t1"/>
    </source>
</evidence>
<dbReference type="InterPro" id="IPR035240">
    <property type="entry name" value="SprT_Zn_ribbon"/>
</dbReference>
<feature type="region of interest" description="Disordered" evidence="1">
    <location>
        <begin position="286"/>
        <end position="309"/>
    </location>
</feature>
<evidence type="ECO:0000256" key="1">
    <source>
        <dbReference type="SAM" id="MobiDB-lite"/>
    </source>
</evidence>
<sequence>MSRYRRVIIHDSSSDDEISGSKPILDETQSSVSESDGDTNMSIQSVSCLLEALSFKKRNTYGHRVDRTDDEATSIDEDTYLEDSFVVKDYTSDENSNVSSDEEPFEKQSNRKLRKQKKTDKKAVGFSSFFKSDVSYTSSDEDKVSMLLDLYPELKENMSVVGKKLNSDSPEVRSGPVECDVDSDEDFEKYLEKVRTQSFFSKTYDESDFDGQVFLGCAVYTLSLSSSQKKKKNLIPVWYLVGTGNFSSFIMSDSESSAECSTEFESSSNDKSSNESLSTDVLKNTEGANNHQHHHGTPKNIGSEHPTHWHLPTTEKKREQGQHADLLLRSRKASNARNESRQDDDELFLLALSQKGIVHKDAQKYTEAKFSRVRKELTAKLFDLYRRRCFENKLNSNMVLEWNARLRLTAGRCRCKPNGTADIELSIKVCDTPERLRDTLLHEMCHAAVWVIDHIHKGGHGPAWKYWVLQCQKVFPSLPLIVRCHNYTVDAKYLYICDRCGQTIKRHSKSLDTNRKICGICQGHFILRSRDGKEFSTRPVNTFAQFVKENYKKERKSGVKHAEIMKILSLRFKEAIIF</sequence>
<evidence type="ECO:0000313" key="3">
    <source>
        <dbReference type="Proteomes" id="UP000887581"/>
    </source>
</evidence>
<keyword evidence="3" id="KW-1185">Reference proteome</keyword>
<organism evidence="3 4">
    <name type="scientific">Setaria digitata</name>
    <dbReference type="NCBI Taxonomy" id="48799"/>
    <lineage>
        <taxon>Eukaryota</taxon>
        <taxon>Metazoa</taxon>
        <taxon>Ecdysozoa</taxon>
        <taxon>Nematoda</taxon>
        <taxon>Chromadorea</taxon>
        <taxon>Rhabditida</taxon>
        <taxon>Spirurina</taxon>
        <taxon>Spiruromorpha</taxon>
        <taxon>Filarioidea</taxon>
        <taxon>Setariidae</taxon>
        <taxon>Setaria</taxon>
    </lineage>
</organism>
<dbReference type="AlphaFoldDB" id="A0A915PJK1"/>
<dbReference type="CDD" id="cd00084">
    <property type="entry name" value="HMG-box_SF"/>
    <property type="match status" value="1"/>
</dbReference>
<protein>
    <submittedName>
        <fullName evidence="4">SprT-like domain-containing protein</fullName>
    </submittedName>
</protein>
<dbReference type="WBParaSite" id="sdigi.contig205.g6090.t1">
    <property type="protein sequence ID" value="sdigi.contig205.g6090.t1"/>
    <property type="gene ID" value="sdigi.contig205.g6090"/>
</dbReference>
<name>A0A915PJK1_9BILA</name>
<feature type="region of interest" description="Disordered" evidence="1">
    <location>
        <begin position="1"/>
        <end position="40"/>
    </location>
</feature>
<reference evidence="4" key="1">
    <citation type="submission" date="2022-11" db="UniProtKB">
        <authorList>
            <consortium name="WormBaseParasite"/>
        </authorList>
    </citation>
    <scope>IDENTIFICATION</scope>
</reference>
<dbReference type="GO" id="GO:0006974">
    <property type="term" value="P:DNA damage response"/>
    <property type="evidence" value="ECO:0007669"/>
    <property type="project" value="UniProtKB-ARBA"/>
</dbReference>
<dbReference type="Proteomes" id="UP000887581">
    <property type="component" value="Unplaced"/>
</dbReference>
<dbReference type="SMART" id="SM00731">
    <property type="entry name" value="SprT"/>
    <property type="match status" value="1"/>
</dbReference>
<accession>A0A915PJK1</accession>
<dbReference type="PANTHER" id="PTHR23099:SF0">
    <property type="entry name" value="GERM CELL NUCLEAR ACIDIC PROTEIN"/>
    <property type="match status" value="1"/>
</dbReference>
<evidence type="ECO:0000259" key="2">
    <source>
        <dbReference type="SMART" id="SM00731"/>
    </source>
</evidence>
<dbReference type="Pfam" id="PF17283">
    <property type="entry name" value="Zn_ribbon_SprT"/>
    <property type="match status" value="1"/>
</dbReference>
<dbReference type="PANTHER" id="PTHR23099">
    <property type="entry name" value="TRANSCRIPTIONAL REGULATOR"/>
    <property type="match status" value="1"/>
</dbReference>
<dbReference type="Pfam" id="PF10263">
    <property type="entry name" value="SprT-like"/>
    <property type="match status" value="1"/>
</dbReference>
<feature type="compositionally biased region" description="Polar residues" evidence="1">
    <location>
        <begin position="27"/>
        <end position="40"/>
    </location>
</feature>
<dbReference type="GO" id="GO:0005634">
    <property type="term" value="C:nucleus"/>
    <property type="evidence" value="ECO:0007669"/>
    <property type="project" value="TreeGrafter"/>
</dbReference>
<proteinExistence type="predicted"/>
<feature type="region of interest" description="Disordered" evidence="1">
    <location>
        <begin position="92"/>
        <end position="116"/>
    </location>
</feature>
<feature type="domain" description="SprT-like" evidence="2">
    <location>
        <begin position="375"/>
        <end position="528"/>
    </location>
</feature>